<evidence type="ECO:0000259" key="1">
    <source>
        <dbReference type="PROSITE" id="PS51708"/>
    </source>
</evidence>
<sequence length="343" mass="39432">MPSAIAPNYKQAAKDIAQNEAVLGGYAYQIIRQQSKRIFKLRSPVIADTDPENLHQMRVGTRRLRSALDLFSDVVVIGSGSKGFAKASKSVKRLTKTLGKVRDLDVMQQWFEQILTSEASAADAIILNKEEKKTIQKLLKKIEESRKKQFAKLEETLEGSGYQKLVRQFKRWVKRPKFSSTAEQSAQDAAVQGIIQPIIELIQHPGWLLATQQQNDQTLPVKDITLDLINQQLAEDGEQLHELRKQIKQIRYQTEFFRGLYDITYAAQVREFRTLQQLLGQLQDQIVVSDFLTNEIGEKWANKLPSIYQSFQDSRVALWQQWQPYQQKYLKLRSKLPVDSLTA</sequence>
<dbReference type="SMART" id="SM00880">
    <property type="entry name" value="CHAD"/>
    <property type="match status" value="1"/>
</dbReference>
<reference evidence="2 3" key="2">
    <citation type="submission" date="2018-06" db="EMBL/GenBank/DDBJ databases">
        <title>Metagenomic assembly of (sub)arctic Cyanobacteria and their associated microbiome from non-axenic cultures.</title>
        <authorList>
            <person name="Baurain D."/>
        </authorList>
    </citation>
    <scope>NUCLEOTIDE SEQUENCE [LARGE SCALE GENOMIC DNA]</scope>
    <source>
        <strain evidence="2">ULC129bin1</strain>
    </source>
</reference>
<dbReference type="PANTHER" id="PTHR39339">
    <property type="entry name" value="SLR1444 PROTEIN"/>
    <property type="match status" value="1"/>
</dbReference>
<dbReference type="PROSITE" id="PS51708">
    <property type="entry name" value="CHAD"/>
    <property type="match status" value="1"/>
</dbReference>
<evidence type="ECO:0000313" key="3">
    <source>
        <dbReference type="Proteomes" id="UP000249354"/>
    </source>
</evidence>
<reference evidence="3" key="1">
    <citation type="submission" date="2018-04" db="EMBL/GenBank/DDBJ databases">
        <authorList>
            <person name="Cornet L."/>
        </authorList>
    </citation>
    <scope>NUCLEOTIDE SEQUENCE [LARGE SCALE GENOMIC DNA]</scope>
</reference>
<organism evidence="2 3">
    <name type="scientific">Leptolyngbya foveolarum</name>
    <dbReference type="NCBI Taxonomy" id="47253"/>
    <lineage>
        <taxon>Bacteria</taxon>
        <taxon>Bacillati</taxon>
        <taxon>Cyanobacteriota</taxon>
        <taxon>Cyanophyceae</taxon>
        <taxon>Leptolyngbyales</taxon>
        <taxon>Leptolyngbyaceae</taxon>
        <taxon>Leptolyngbya group</taxon>
        <taxon>Leptolyngbya</taxon>
    </lineage>
</organism>
<proteinExistence type="predicted"/>
<evidence type="ECO:0000313" key="2">
    <source>
        <dbReference type="EMBL" id="PZO13932.1"/>
    </source>
</evidence>
<dbReference type="Proteomes" id="UP000249354">
    <property type="component" value="Unassembled WGS sequence"/>
</dbReference>
<dbReference type="InterPro" id="IPR038186">
    <property type="entry name" value="CHAD_dom_sf"/>
</dbReference>
<dbReference type="InterPro" id="IPR007899">
    <property type="entry name" value="CHAD_dom"/>
</dbReference>
<dbReference type="EMBL" id="QBMC01000115">
    <property type="protein sequence ID" value="PZO13932.1"/>
    <property type="molecule type" value="Genomic_DNA"/>
</dbReference>
<gene>
    <name evidence="2" type="ORF">DCF25_15410</name>
</gene>
<dbReference type="AlphaFoldDB" id="A0A2W4TZ66"/>
<comment type="caution">
    <text evidence="2">The sequence shown here is derived from an EMBL/GenBank/DDBJ whole genome shotgun (WGS) entry which is preliminary data.</text>
</comment>
<feature type="domain" description="CHAD" evidence="1">
    <location>
        <begin position="20"/>
        <end position="327"/>
    </location>
</feature>
<accession>A0A2W4TZ66</accession>
<dbReference type="Pfam" id="PF05235">
    <property type="entry name" value="CHAD"/>
    <property type="match status" value="1"/>
</dbReference>
<dbReference type="PANTHER" id="PTHR39339:SF1">
    <property type="entry name" value="CHAD DOMAIN-CONTAINING PROTEIN"/>
    <property type="match status" value="1"/>
</dbReference>
<name>A0A2W4TZ66_9CYAN</name>
<dbReference type="Gene3D" id="1.40.20.10">
    <property type="entry name" value="CHAD domain"/>
    <property type="match status" value="1"/>
</dbReference>
<protein>
    <recommendedName>
        <fullName evidence="1">CHAD domain-containing protein</fullName>
    </recommendedName>
</protein>